<feature type="transmembrane region" description="Helical" evidence="1">
    <location>
        <begin position="37"/>
        <end position="59"/>
    </location>
</feature>
<sequence length="416" mass="48078">MSFQNIVDFSFRALTLGGRFVLLIAIAKYLSPDDVGIYGILCSLISYVLYFLGIDFYVYSTRKIICGGVNKIWGMLYNQYVFYLFGYVLLIIVSQQVFTYSGISDYAVMGVAIALFEHMSQEMYRVLIVIKKIRAANIQLFIRSGSWCYITSLLLCIKNITDLKSVMFIWMLFSFISVCYALFVIYVEVHPKREDFILDLSWIIEGVKVSSFFFIGTICLRGIFYFDKIFLKDIVNLNIVGVYVFYFGVASAIQSFVDILVVSKYYPELIRQVNEDIDRGNVSLSKKIVREFLNKILATAFFLCIVSIPACYFVVKFLNKSDYLAYFPVYISLLVANVVFLIAMPYHYFLYALKRDSFLVRINIFTFGLFLLLSYVLIRLFSDLTVYCIIVPIIVSYSSALFIKFYGYNSFVRGRS</sequence>
<protein>
    <submittedName>
        <fullName evidence="2">Wzx</fullName>
    </submittedName>
</protein>
<name>E2DNQ3_ECOLX</name>
<feature type="transmembrane region" description="Helical" evidence="1">
    <location>
        <begin position="296"/>
        <end position="315"/>
    </location>
</feature>
<evidence type="ECO:0000256" key="1">
    <source>
        <dbReference type="SAM" id="Phobius"/>
    </source>
</evidence>
<organism evidence="2">
    <name type="scientific">Escherichia coli</name>
    <dbReference type="NCBI Taxonomy" id="562"/>
    <lineage>
        <taxon>Bacteria</taxon>
        <taxon>Pseudomonadati</taxon>
        <taxon>Pseudomonadota</taxon>
        <taxon>Gammaproteobacteria</taxon>
        <taxon>Enterobacterales</taxon>
        <taxon>Enterobacteriaceae</taxon>
        <taxon>Escherichia</taxon>
    </lineage>
</organism>
<feature type="transmembrane region" description="Helical" evidence="1">
    <location>
        <begin position="167"/>
        <end position="187"/>
    </location>
</feature>
<feature type="transmembrane region" description="Helical" evidence="1">
    <location>
        <begin position="327"/>
        <end position="346"/>
    </location>
</feature>
<keyword evidence="1" id="KW-0812">Transmembrane</keyword>
<feature type="transmembrane region" description="Helical" evidence="1">
    <location>
        <begin position="207"/>
        <end position="226"/>
    </location>
</feature>
<dbReference type="RefSeq" id="WP_032206593.1">
    <property type="nucleotide sequence ID" value="NZ_BFZX01000142.1"/>
</dbReference>
<accession>E2DNQ3</accession>
<evidence type="ECO:0000313" key="2">
    <source>
        <dbReference type="EMBL" id="ADN43881.1"/>
    </source>
</evidence>
<dbReference type="AlphaFoldDB" id="E2DNQ3"/>
<feature type="transmembrane region" description="Helical" evidence="1">
    <location>
        <begin position="140"/>
        <end position="161"/>
    </location>
</feature>
<proteinExistence type="predicted"/>
<feature type="transmembrane region" description="Helical" evidence="1">
    <location>
        <begin position="384"/>
        <end position="406"/>
    </location>
</feature>
<keyword evidence="1" id="KW-1133">Transmembrane helix</keyword>
<feature type="transmembrane region" description="Helical" evidence="1">
    <location>
        <begin position="358"/>
        <end position="378"/>
    </location>
</feature>
<feature type="transmembrane region" description="Helical" evidence="1">
    <location>
        <begin position="80"/>
        <end position="97"/>
    </location>
</feature>
<dbReference type="EMBL" id="GU068045">
    <property type="protein sequence ID" value="ADN43881.1"/>
    <property type="molecule type" value="Genomic_DNA"/>
</dbReference>
<feature type="transmembrane region" description="Helical" evidence="1">
    <location>
        <begin position="12"/>
        <end position="31"/>
    </location>
</feature>
<reference evidence="2" key="1">
    <citation type="journal article" date="2010" name="Mol. Cell. Probes">
        <title>Development of a serogroup-specific multiplex PCR assay to detect a set of Escherichia coli serogroups based on the identification of their O-antigen gene clusters.</title>
        <authorList>
            <person name="Wang Q."/>
            <person name="Ruan X."/>
            <person name="Wei D."/>
            <person name="Hu Z."/>
            <person name="Wu L."/>
            <person name="Yu T."/>
            <person name="Feng L."/>
            <person name="Wang L."/>
        </authorList>
    </citation>
    <scope>NUCLEOTIDE SEQUENCE</scope>
    <source>
        <strain evidence="2">E78634</strain>
    </source>
</reference>
<feature type="transmembrane region" description="Helical" evidence="1">
    <location>
        <begin position="103"/>
        <end position="119"/>
    </location>
</feature>
<keyword evidence="1" id="KW-0472">Membrane</keyword>
<gene>
    <name evidence="2" type="primary">wzx</name>
</gene>
<feature type="transmembrane region" description="Helical" evidence="1">
    <location>
        <begin position="238"/>
        <end position="262"/>
    </location>
</feature>